<sequence>MPKEALERSKGDAVAKHSHTTPSAIIHAAIPFLAAFYAQVWCTYRAGFSPSAIFALAVLTSSTHILSECGTARSLCAPRRLKRVGELEYSGAGEQQRHRHARQAFALRIPTIGLVLLQLGWERARGGFSRTLYGVASEPREPPVEFQLRVGIERGVIFAQTPHQLGHEKVVFSPPSQRFKWVQGLDERYGVGMYVKDGQSFLAVALGREGWG</sequence>
<reference evidence="1" key="1">
    <citation type="submission" date="2023-03" db="EMBL/GenBank/DDBJ databases">
        <title>Massive genome expansion in bonnet fungi (Mycena s.s.) driven by repeated elements and novel gene families across ecological guilds.</title>
        <authorList>
            <consortium name="Lawrence Berkeley National Laboratory"/>
            <person name="Harder C.B."/>
            <person name="Miyauchi S."/>
            <person name="Viragh M."/>
            <person name="Kuo A."/>
            <person name="Thoen E."/>
            <person name="Andreopoulos B."/>
            <person name="Lu D."/>
            <person name="Skrede I."/>
            <person name="Drula E."/>
            <person name="Henrissat B."/>
            <person name="Morin E."/>
            <person name="Kohler A."/>
            <person name="Barry K."/>
            <person name="LaButti K."/>
            <person name="Morin E."/>
            <person name="Salamov A."/>
            <person name="Lipzen A."/>
            <person name="Mereny Z."/>
            <person name="Hegedus B."/>
            <person name="Baldrian P."/>
            <person name="Stursova M."/>
            <person name="Weitz H."/>
            <person name="Taylor A."/>
            <person name="Grigoriev I.V."/>
            <person name="Nagy L.G."/>
            <person name="Martin F."/>
            <person name="Kauserud H."/>
        </authorList>
    </citation>
    <scope>NUCLEOTIDE SEQUENCE</scope>
    <source>
        <strain evidence="1">CBHHK200</strain>
    </source>
</reference>
<proteinExistence type="predicted"/>
<organism evidence="1 2">
    <name type="scientific">Mycena alexandri</name>
    <dbReference type="NCBI Taxonomy" id="1745969"/>
    <lineage>
        <taxon>Eukaryota</taxon>
        <taxon>Fungi</taxon>
        <taxon>Dikarya</taxon>
        <taxon>Basidiomycota</taxon>
        <taxon>Agaricomycotina</taxon>
        <taxon>Agaricomycetes</taxon>
        <taxon>Agaricomycetidae</taxon>
        <taxon>Agaricales</taxon>
        <taxon>Marasmiineae</taxon>
        <taxon>Mycenaceae</taxon>
        <taxon>Mycena</taxon>
    </lineage>
</organism>
<gene>
    <name evidence="1" type="ORF">C8F04DRAFT_1274128</name>
</gene>
<accession>A0AAD6S5W9</accession>
<evidence type="ECO:0000313" key="2">
    <source>
        <dbReference type="Proteomes" id="UP001218188"/>
    </source>
</evidence>
<comment type="caution">
    <text evidence="1">The sequence shown here is derived from an EMBL/GenBank/DDBJ whole genome shotgun (WGS) entry which is preliminary data.</text>
</comment>
<evidence type="ECO:0000313" key="1">
    <source>
        <dbReference type="EMBL" id="KAJ7021137.1"/>
    </source>
</evidence>
<dbReference type="Proteomes" id="UP001218188">
    <property type="component" value="Unassembled WGS sequence"/>
</dbReference>
<dbReference type="AlphaFoldDB" id="A0AAD6S5W9"/>
<name>A0AAD6S5W9_9AGAR</name>
<keyword evidence="2" id="KW-1185">Reference proteome</keyword>
<dbReference type="EMBL" id="JARJCM010000241">
    <property type="protein sequence ID" value="KAJ7021137.1"/>
    <property type="molecule type" value="Genomic_DNA"/>
</dbReference>
<protein>
    <submittedName>
        <fullName evidence="1">Uncharacterized protein</fullName>
    </submittedName>
</protein>